<proteinExistence type="predicted"/>
<organism evidence="1 2">
    <name type="scientific">Octopus sinensis</name>
    <name type="common">East Asian common octopus</name>
    <dbReference type="NCBI Taxonomy" id="2607531"/>
    <lineage>
        <taxon>Eukaryota</taxon>
        <taxon>Metazoa</taxon>
        <taxon>Spiralia</taxon>
        <taxon>Lophotrochozoa</taxon>
        <taxon>Mollusca</taxon>
        <taxon>Cephalopoda</taxon>
        <taxon>Coleoidea</taxon>
        <taxon>Octopodiformes</taxon>
        <taxon>Octopoda</taxon>
        <taxon>Incirrata</taxon>
        <taxon>Octopodidae</taxon>
        <taxon>Octopus</taxon>
    </lineage>
</organism>
<dbReference type="Proteomes" id="UP000515154">
    <property type="component" value="Unplaced"/>
</dbReference>
<dbReference type="GO" id="GO:0005254">
    <property type="term" value="F:chloride channel activity"/>
    <property type="evidence" value="ECO:0007669"/>
    <property type="project" value="TreeGrafter"/>
</dbReference>
<dbReference type="AlphaFoldDB" id="A0A6P7TYS4"/>
<dbReference type="KEGG" id="osn:115228696"/>
<accession>A0A6P7TYS4</accession>
<dbReference type="RefSeq" id="XP_029655085.1">
    <property type="nucleotide sequence ID" value="XM_029799225.2"/>
</dbReference>
<dbReference type="InterPro" id="IPR036282">
    <property type="entry name" value="Glutathione-S-Trfase_C_sf"/>
</dbReference>
<protein>
    <submittedName>
        <fullName evidence="2">Chloride intracellular channel exl-1-like</fullName>
    </submittedName>
</protein>
<evidence type="ECO:0000313" key="1">
    <source>
        <dbReference type="Proteomes" id="UP000515154"/>
    </source>
</evidence>
<dbReference type="GO" id="GO:0005737">
    <property type="term" value="C:cytoplasm"/>
    <property type="evidence" value="ECO:0007669"/>
    <property type="project" value="TreeGrafter"/>
</dbReference>
<dbReference type="PANTHER" id="PTHR43920:SF10">
    <property type="entry name" value="CHLORIDE INTRACELLULAR CHANNEL EXL-1"/>
    <property type="match status" value="1"/>
</dbReference>
<name>A0A6P7TYS4_9MOLL</name>
<dbReference type="SUPFAM" id="SSF47616">
    <property type="entry name" value="GST C-terminal domain-like"/>
    <property type="match status" value="1"/>
</dbReference>
<dbReference type="GO" id="GO:0016324">
    <property type="term" value="C:apical plasma membrane"/>
    <property type="evidence" value="ECO:0007669"/>
    <property type="project" value="TreeGrafter"/>
</dbReference>
<gene>
    <name evidence="2" type="primary">LOC115228696</name>
</gene>
<reference evidence="2" key="1">
    <citation type="submission" date="2025-08" db="UniProtKB">
        <authorList>
            <consortium name="RefSeq"/>
        </authorList>
    </citation>
    <scope>IDENTIFICATION</scope>
</reference>
<dbReference type="PANTHER" id="PTHR43920">
    <property type="entry name" value="CHLORIDE INTRACELLULAR CHANNEL, ISOFORM A"/>
    <property type="match status" value="1"/>
</dbReference>
<dbReference type="Gene3D" id="1.20.1050.10">
    <property type="match status" value="1"/>
</dbReference>
<evidence type="ECO:0000313" key="2">
    <source>
        <dbReference type="RefSeq" id="XP_029655085.1"/>
    </source>
</evidence>
<sequence length="141" mass="16819">MAEPSPGFYNEVFDISRVFSRFINNNYNIECVINQLSRLDQVLENYKEPFLTGNELAFCDIFLFVRLYCLQVVLKYFKNFTIPENMKRINNLLSQLYSQQVIRSSCPADQDIIKQYSCYNQMRIPLSEWKFLNQVCFSFEN</sequence>
<keyword evidence="1" id="KW-1185">Reference proteome</keyword>